<comment type="similarity">
    <text evidence="1">Belongs to the peptidase C40 family.</text>
</comment>
<comment type="caution">
    <text evidence="6">The sequence shown here is derived from an EMBL/GenBank/DDBJ whole genome shotgun (WGS) entry which is preliminary data.</text>
</comment>
<evidence type="ECO:0000259" key="5">
    <source>
        <dbReference type="PROSITE" id="PS51935"/>
    </source>
</evidence>
<evidence type="ECO:0000313" key="6">
    <source>
        <dbReference type="EMBL" id="GHI38028.1"/>
    </source>
</evidence>
<protein>
    <submittedName>
        <fullName evidence="6">Transglycosylase</fullName>
    </submittedName>
</protein>
<dbReference type="InterPro" id="IPR051794">
    <property type="entry name" value="PG_Endopeptidase_C40"/>
</dbReference>
<dbReference type="Pfam" id="PF01464">
    <property type="entry name" value="SLT"/>
    <property type="match status" value="1"/>
</dbReference>
<dbReference type="InterPro" id="IPR008258">
    <property type="entry name" value="Transglycosylase_SLT_dom_1"/>
</dbReference>
<evidence type="ECO:0000256" key="2">
    <source>
        <dbReference type="ARBA" id="ARBA00022670"/>
    </source>
</evidence>
<reference evidence="6" key="1">
    <citation type="submission" date="2024-05" db="EMBL/GenBank/DDBJ databases">
        <title>Whole genome shotgun sequence of Streptomyces violascens NBRC 12920.</title>
        <authorList>
            <person name="Komaki H."/>
            <person name="Tamura T."/>
        </authorList>
    </citation>
    <scope>NUCLEOTIDE SEQUENCE</scope>
    <source>
        <strain evidence="6">NBRC 12920</strain>
    </source>
</reference>
<dbReference type="CDD" id="cd13399">
    <property type="entry name" value="Slt35-like"/>
    <property type="match status" value="1"/>
</dbReference>
<dbReference type="PANTHER" id="PTHR47359">
    <property type="entry name" value="PEPTIDOGLYCAN DL-ENDOPEPTIDASE CWLO"/>
    <property type="match status" value="1"/>
</dbReference>
<dbReference type="InterPro" id="IPR023346">
    <property type="entry name" value="Lysozyme-like_dom_sf"/>
</dbReference>
<dbReference type="InterPro" id="IPR038765">
    <property type="entry name" value="Papain-like_cys_pep_sf"/>
</dbReference>
<dbReference type="SUPFAM" id="SSF54001">
    <property type="entry name" value="Cysteine proteinases"/>
    <property type="match status" value="1"/>
</dbReference>
<sequence>MRVKRWVAAVTAGAVMTPVALGIGVVLLISTFGDRDGGNIPLPTANALRIGQGGVPAEYAQLIINAAAACTEGLAPSILAAQLEAESNFDPTAISRDANHNPIAYGIAQFIPDTWATRGVDGNGDGVKNVMDPADAIPAQGRMMCELLHTAKQHPDYNGSPIELALAGYNAGWGRVDQFRGVPPSSFAGGETHDYVRKIMASAAKFAAPVSSTDVNLPAGYSLPADTPAAVRTAVSWALKQRGGWYQWGGDCTQPLGSDTARRCDCSSLMQQAYKAAGIDLPRTTFEQVDTGRQVSMDNPKPGDLVFNAGSDGSDARPGHVGMYIGNNMLVEAPRTGVQTRVVSYSSWRNSTSALTRITAVRRVVNW</sequence>
<keyword evidence="7" id="KW-1185">Reference proteome</keyword>
<accession>A0ABQ3QL81</accession>
<name>A0ABQ3QL81_9ACTN</name>
<evidence type="ECO:0000256" key="1">
    <source>
        <dbReference type="ARBA" id="ARBA00007074"/>
    </source>
</evidence>
<dbReference type="InterPro" id="IPR000064">
    <property type="entry name" value="NLP_P60_dom"/>
</dbReference>
<evidence type="ECO:0000256" key="3">
    <source>
        <dbReference type="ARBA" id="ARBA00022801"/>
    </source>
</evidence>
<gene>
    <name evidence="6" type="ORF">Sviol_24360</name>
</gene>
<keyword evidence="4" id="KW-0788">Thiol protease</keyword>
<dbReference type="PANTHER" id="PTHR47359:SF3">
    <property type="entry name" value="NLP_P60 DOMAIN-CONTAINING PROTEIN-RELATED"/>
    <property type="match status" value="1"/>
</dbReference>
<feature type="domain" description="NlpC/P60" evidence="5">
    <location>
        <begin position="224"/>
        <end position="359"/>
    </location>
</feature>
<dbReference type="Proteomes" id="UP001050808">
    <property type="component" value="Unassembled WGS sequence"/>
</dbReference>
<dbReference type="RefSeq" id="WP_226598857.1">
    <property type="nucleotide sequence ID" value="NZ_BMUA01000035.1"/>
</dbReference>
<dbReference type="PROSITE" id="PS51935">
    <property type="entry name" value="NLPC_P60"/>
    <property type="match status" value="1"/>
</dbReference>
<dbReference type="Gene3D" id="3.90.1720.10">
    <property type="entry name" value="endopeptidase domain like (from Nostoc punctiforme)"/>
    <property type="match status" value="1"/>
</dbReference>
<dbReference type="EMBL" id="BNDY01000003">
    <property type="protein sequence ID" value="GHI38028.1"/>
    <property type="molecule type" value="Genomic_DNA"/>
</dbReference>
<keyword evidence="2" id="KW-0645">Protease</keyword>
<dbReference type="Pfam" id="PF00877">
    <property type="entry name" value="NLPC_P60"/>
    <property type="match status" value="1"/>
</dbReference>
<evidence type="ECO:0000256" key="4">
    <source>
        <dbReference type="ARBA" id="ARBA00022807"/>
    </source>
</evidence>
<organism evidence="6 7">
    <name type="scientific">Streptomyces violascens</name>
    <dbReference type="NCBI Taxonomy" id="67381"/>
    <lineage>
        <taxon>Bacteria</taxon>
        <taxon>Bacillati</taxon>
        <taxon>Actinomycetota</taxon>
        <taxon>Actinomycetes</taxon>
        <taxon>Kitasatosporales</taxon>
        <taxon>Streptomycetaceae</taxon>
        <taxon>Streptomyces</taxon>
    </lineage>
</organism>
<keyword evidence="3" id="KW-0378">Hydrolase</keyword>
<evidence type="ECO:0000313" key="7">
    <source>
        <dbReference type="Proteomes" id="UP001050808"/>
    </source>
</evidence>
<proteinExistence type="inferred from homology"/>
<dbReference type="SUPFAM" id="SSF53955">
    <property type="entry name" value="Lysozyme-like"/>
    <property type="match status" value="1"/>
</dbReference>
<dbReference type="Gene3D" id="1.10.530.10">
    <property type="match status" value="1"/>
</dbReference>